<dbReference type="EMBL" id="RQZA01000003">
    <property type="protein sequence ID" value="RRD31502.1"/>
    <property type="molecule type" value="Genomic_DNA"/>
</dbReference>
<evidence type="ECO:0000313" key="3">
    <source>
        <dbReference type="Proteomes" id="UP000281771"/>
    </source>
</evidence>
<keyword evidence="3" id="KW-1185">Reference proteome</keyword>
<dbReference type="InterPro" id="IPR035628">
    <property type="entry name" value="TcpC_C"/>
</dbReference>
<dbReference type="RefSeq" id="WP_124776423.1">
    <property type="nucleotide sequence ID" value="NZ_RQZA01000003.1"/>
</dbReference>
<dbReference type="Gene3D" id="3.10.450.540">
    <property type="match status" value="1"/>
</dbReference>
<sequence>MRLQDFLSYKDKFQKVKKVKEKPSLKQVKQRTANIIVYGLLVLFVLVGLLGSLRALGLSNQVSSLQKQVVDFQKIVEEVPSDNQSLDVSKVRQYMFDFMKVYINYSNETASERMTALANYYSFNPTENPDSIKEEQNLTGQNVIAISRQDDFYVADVKVSYETIENGQKVSYLRVLSVPFKTENGLFSIISPPFFKQEDVLTGQAEPFLRKKTEDVERVDQSVEKSVREFLPIFFDKYALSNETDLTLLMKEPYLMGGQYTVQEINDSSVLVYSSENGQTAVQLSVVFADKAGSTHTEHFTLSLVKQDSGWFVDELYHYFK</sequence>
<dbReference type="CDD" id="cd16386">
    <property type="entry name" value="TcpC_N"/>
    <property type="match status" value="1"/>
</dbReference>
<name>A0A3P1VBA7_9STRE</name>
<dbReference type="CDD" id="cd16428">
    <property type="entry name" value="TcpC_C"/>
    <property type="match status" value="1"/>
</dbReference>
<keyword evidence="1" id="KW-0472">Membrane</keyword>
<evidence type="ECO:0000313" key="2">
    <source>
        <dbReference type="EMBL" id="RRD31502.1"/>
    </source>
</evidence>
<dbReference type="AlphaFoldDB" id="A0A3P1VBA7"/>
<keyword evidence="1" id="KW-0812">Transmembrane</keyword>
<dbReference type="Proteomes" id="UP000281771">
    <property type="component" value="Unassembled WGS sequence"/>
</dbReference>
<organism evidence="2 3">
    <name type="scientific">Streptococcus minor</name>
    <dbReference type="NCBI Taxonomy" id="229549"/>
    <lineage>
        <taxon>Bacteria</taxon>
        <taxon>Bacillati</taxon>
        <taxon>Bacillota</taxon>
        <taxon>Bacilli</taxon>
        <taxon>Lactobacillales</taxon>
        <taxon>Streptococcaceae</taxon>
        <taxon>Streptococcus</taxon>
    </lineage>
</organism>
<gene>
    <name evidence="2" type="ORF">EII38_04560</name>
</gene>
<feature type="transmembrane region" description="Helical" evidence="1">
    <location>
        <begin position="35"/>
        <end position="57"/>
    </location>
</feature>
<proteinExistence type="predicted"/>
<protein>
    <submittedName>
        <fullName evidence="2">Conjugal transfer protein</fullName>
    </submittedName>
</protein>
<keyword evidence="1" id="KW-1133">Transmembrane helix</keyword>
<dbReference type="InterPro" id="IPR024735">
    <property type="entry name" value="TcpC"/>
</dbReference>
<reference evidence="2 3" key="1">
    <citation type="submission" date="2018-11" db="EMBL/GenBank/DDBJ databases">
        <title>Genomes From Bacteria Associated with the Canine Oral Cavity: a Test Case for Automated Genome-Based Taxonomic Assignment.</title>
        <authorList>
            <person name="Coil D.A."/>
            <person name="Jospin G."/>
            <person name="Darling A.E."/>
            <person name="Wallis C."/>
            <person name="Davis I.J."/>
            <person name="Harris S."/>
            <person name="Eisen J.A."/>
            <person name="Holcombe L.J."/>
            <person name="O'Flynn C."/>
        </authorList>
    </citation>
    <scope>NUCLEOTIDE SEQUENCE [LARGE SCALE GENOMIC DNA]</scope>
    <source>
        <strain evidence="2 3">OH4621_COT-116</strain>
    </source>
</reference>
<dbReference type="Pfam" id="PF12642">
    <property type="entry name" value="TpcC"/>
    <property type="match status" value="1"/>
</dbReference>
<comment type="caution">
    <text evidence="2">The sequence shown here is derived from an EMBL/GenBank/DDBJ whole genome shotgun (WGS) entry which is preliminary data.</text>
</comment>
<evidence type="ECO:0000256" key="1">
    <source>
        <dbReference type="SAM" id="Phobius"/>
    </source>
</evidence>
<accession>A0A3P1VBA7</accession>